<comment type="subcellular location">
    <subcellularLocation>
        <location evidence="1">Cell outer membrane</location>
        <topology evidence="1">Multi-pass membrane protein</topology>
    </subcellularLocation>
</comment>
<dbReference type="InterPro" id="IPR012910">
    <property type="entry name" value="Plug_dom"/>
</dbReference>
<gene>
    <name evidence="4" type="ORF">ACFO6W_25355</name>
</gene>
<dbReference type="InterPro" id="IPR039426">
    <property type="entry name" value="TonB-dep_rcpt-like"/>
</dbReference>
<evidence type="ECO:0000313" key="5">
    <source>
        <dbReference type="Proteomes" id="UP001596023"/>
    </source>
</evidence>
<dbReference type="PROSITE" id="PS52016">
    <property type="entry name" value="TONB_DEPENDENT_REC_3"/>
    <property type="match status" value="1"/>
</dbReference>
<dbReference type="EMBL" id="JBHSGN010000169">
    <property type="protein sequence ID" value="MFC4677012.1"/>
    <property type="molecule type" value="Genomic_DNA"/>
</dbReference>
<evidence type="ECO:0000256" key="1">
    <source>
        <dbReference type="PROSITE-ProRule" id="PRU01360"/>
    </source>
</evidence>
<dbReference type="InterPro" id="IPR037066">
    <property type="entry name" value="Plug_dom_sf"/>
</dbReference>
<feature type="transmembrane region" description="Helical" evidence="2">
    <location>
        <begin position="12"/>
        <end position="32"/>
    </location>
</feature>
<dbReference type="PROSITE" id="PS51257">
    <property type="entry name" value="PROKAR_LIPOPROTEIN"/>
    <property type="match status" value="1"/>
</dbReference>
<keyword evidence="1 2" id="KW-0472">Membrane</keyword>
<dbReference type="InterPro" id="IPR023997">
    <property type="entry name" value="TonB-dep_OMP_SusC/RagA_CS"/>
</dbReference>
<keyword evidence="2" id="KW-1133">Transmembrane helix</keyword>
<comment type="similarity">
    <text evidence="1">Belongs to the TonB-dependent receptor family.</text>
</comment>
<keyword evidence="1" id="KW-1134">Transmembrane beta strand</keyword>
<dbReference type="Proteomes" id="UP001596023">
    <property type="component" value="Unassembled WGS sequence"/>
</dbReference>
<proteinExistence type="inferred from homology"/>
<dbReference type="InterPro" id="IPR023996">
    <property type="entry name" value="TonB-dep_OMP_SusC/RagA"/>
</dbReference>
<protein>
    <submittedName>
        <fullName evidence="4">SusC/RagA family TonB-linked outer membrane protein</fullName>
    </submittedName>
</protein>
<keyword evidence="1" id="KW-0813">Transport</keyword>
<evidence type="ECO:0000256" key="2">
    <source>
        <dbReference type="SAM" id="Phobius"/>
    </source>
</evidence>
<name>A0ABV9L3S4_9BACT</name>
<keyword evidence="5" id="KW-1185">Reference proteome</keyword>
<dbReference type="NCBIfam" id="TIGR04057">
    <property type="entry name" value="SusC_RagA_signa"/>
    <property type="match status" value="1"/>
</dbReference>
<organism evidence="4 5">
    <name type="scientific">Dysgonomonas termitidis</name>
    <dbReference type="NCBI Taxonomy" id="1516126"/>
    <lineage>
        <taxon>Bacteria</taxon>
        <taxon>Pseudomonadati</taxon>
        <taxon>Bacteroidota</taxon>
        <taxon>Bacteroidia</taxon>
        <taxon>Bacteroidales</taxon>
        <taxon>Dysgonomonadaceae</taxon>
        <taxon>Dysgonomonas</taxon>
    </lineage>
</organism>
<evidence type="ECO:0000313" key="4">
    <source>
        <dbReference type="EMBL" id="MFC4677012.1"/>
    </source>
</evidence>
<dbReference type="RefSeq" id="WP_380001784.1">
    <property type="nucleotide sequence ID" value="NZ_JBHSGN010000169.1"/>
</dbReference>
<keyword evidence="1" id="KW-0998">Cell outer membrane</keyword>
<dbReference type="NCBIfam" id="TIGR04056">
    <property type="entry name" value="OMP_RagA_SusC"/>
    <property type="match status" value="1"/>
</dbReference>
<accession>A0ABV9L3S4</accession>
<dbReference type="SUPFAM" id="SSF49464">
    <property type="entry name" value="Carboxypeptidase regulatory domain-like"/>
    <property type="match status" value="1"/>
</dbReference>
<reference evidence="5" key="1">
    <citation type="journal article" date="2019" name="Int. J. Syst. Evol. Microbiol.">
        <title>The Global Catalogue of Microorganisms (GCM) 10K type strain sequencing project: providing services to taxonomists for standard genome sequencing and annotation.</title>
        <authorList>
            <consortium name="The Broad Institute Genomics Platform"/>
            <consortium name="The Broad Institute Genome Sequencing Center for Infectious Disease"/>
            <person name="Wu L."/>
            <person name="Ma J."/>
        </authorList>
    </citation>
    <scope>NUCLEOTIDE SEQUENCE [LARGE SCALE GENOMIC DNA]</scope>
    <source>
        <strain evidence="5">CCUG 66188</strain>
    </source>
</reference>
<sequence length="1061" mass="118980">MKKKHKNKKGLFVFYVSFSCILVTMLLTPLTLAGQEKASSRIITGIVLDNQGLELPGVSVIVSGTQTATITDADGRYRISVPSGRKSLTFKYIGFAEEVIDISDKQIVNVTMQELSSALDEVVVVGYGVQKKESSVAAISQVKGDDLAKASTTSLANALAGQIPGISTVQSSGQPGADASKIYIRGVSSWVGNDPLVMVDGVERSFNDIDPNEVESISVLKDASATAVFGVRGANGVILITTKRGTKGEIKVNATLEFTMKQPIGMIAPENSYITGLVMNEAFKNDNNWGSILSNEVLEHYRIQDMPYLYPNTNWQEEMIKDVAFSQKYNVNIAGGTEYARVFASVSYTNEGDIIKTKKQPTYDPRFKYNRYNYRFNIDTDITRTTLLSLDAGGYIGIRNSPYETNIQRLYRPIFMLGPMDIPPYYPAEALNMYPDNRRPEEVGDRLASTGLPNSENPNIANNYSGSRQLKTTDLNVTLKLSQKLDFITEGLSFTGKAAYNNNTTYSKAYSYDAVSYKLNADLAWARYRGRDGKLDGESPQSPVTSESEGIYADKLPFRSWYFEAALNYAQKFGKHDITALFLGQRRKTQTNIQFPTYEQGVTGRITYDFNNRYLFEANLAYNGSEQFAPHKRYGLFPSFAVGWNLHHEKFFKPVSSIVSRAKIRASYGEVGSDNSSSRWLYVSSYVNGNTGNKFRPGTAGETGPTITSVIEENAANIDATWERAIKKDIGIEMAFLPNNMFTLTLDFYKENRDQILLDRMSVPAWFGVGMKQQNLGETETKGYEMELKFQHELSSGFHYWLKPGMSFSDNRIIERDEPMYKPEYQKQAGNRIFQQMGYVSVGMIQNADQQMNSLRYGSGIMGLGDSQWVDFNGDGKIDEQDQVPMGYSTLYPLYNYSLSGGFQYKNFEFDFLFQGVSHVSKVVIDAYSWPLHRLSNHVFDYERDAWSPDNRNAQYNAYHFDANRTHNNIGDGAVRSTNLYDGSYIRLKTVNIGYSIPKKVVKSMGIDNMKIFLRGNNIFTWAPNYPLADPEASDGGSAARLVNGYYPMLRRILIGAQLTF</sequence>
<comment type="caution">
    <text evidence="4">The sequence shown here is derived from an EMBL/GenBank/DDBJ whole genome shotgun (WGS) entry which is preliminary data.</text>
</comment>
<dbReference type="InterPro" id="IPR008969">
    <property type="entry name" value="CarboxyPept-like_regulatory"/>
</dbReference>
<evidence type="ECO:0000259" key="3">
    <source>
        <dbReference type="Pfam" id="PF07715"/>
    </source>
</evidence>
<dbReference type="Gene3D" id="2.60.40.1120">
    <property type="entry name" value="Carboxypeptidase-like, regulatory domain"/>
    <property type="match status" value="1"/>
</dbReference>
<dbReference type="Pfam" id="PF07715">
    <property type="entry name" value="Plug"/>
    <property type="match status" value="1"/>
</dbReference>
<dbReference type="Gene3D" id="2.170.130.10">
    <property type="entry name" value="TonB-dependent receptor, plug domain"/>
    <property type="match status" value="1"/>
</dbReference>
<keyword evidence="1 2" id="KW-0812">Transmembrane</keyword>
<feature type="domain" description="TonB-dependent receptor plug" evidence="3">
    <location>
        <begin position="132"/>
        <end position="237"/>
    </location>
</feature>
<dbReference type="Pfam" id="PF13715">
    <property type="entry name" value="CarbopepD_reg_2"/>
    <property type="match status" value="1"/>
</dbReference>
<dbReference type="SUPFAM" id="SSF56935">
    <property type="entry name" value="Porins"/>
    <property type="match status" value="1"/>
</dbReference>